<keyword evidence="3" id="KW-0677">Repeat</keyword>
<comment type="caution">
    <text evidence="5">The sequence shown here is derived from an EMBL/GenBank/DDBJ whole genome shotgun (WGS) entry which is preliminary data.</text>
</comment>
<reference evidence="5 6" key="1">
    <citation type="submission" date="2020-08" db="EMBL/GenBank/DDBJ databases">
        <authorList>
            <person name="Koutsovoulos G."/>
            <person name="Danchin GJ E."/>
        </authorList>
    </citation>
    <scope>NUCLEOTIDE SEQUENCE [LARGE SCALE GENOMIC DNA]</scope>
</reference>
<dbReference type="GO" id="GO:0007018">
    <property type="term" value="P:microtubule-based movement"/>
    <property type="evidence" value="ECO:0007669"/>
    <property type="project" value="TreeGrafter"/>
</dbReference>
<organism evidence="5 6">
    <name type="scientific">Meloidogyne enterolobii</name>
    <name type="common">Root-knot nematode worm</name>
    <name type="synonym">Meloidogyne mayaguensis</name>
    <dbReference type="NCBI Taxonomy" id="390850"/>
    <lineage>
        <taxon>Eukaryota</taxon>
        <taxon>Metazoa</taxon>
        <taxon>Ecdysozoa</taxon>
        <taxon>Nematoda</taxon>
        <taxon>Chromadorea</taxon>
        <taxon>Rhabditida</taxon>
        <taxon>Tylenchina</taxon>
        <taxon>Tylenchomorpha</taxon>
        <taxon>Tylenchoidea</taxon>
        <taxon>Meloidogynidae</taxon>
        <taxon>Meloidogyninae</taxon>
        <taxon>Meloidogyne</taxon>
    </lineage>
</organism>
<evidence type="ECO:0000256" key="1">
    <source>
        <dbReference type="ARBA" id="ARBA00004496"/>
    </source>
</evidence>
<evidence type="ECO:0000313" key="6">
    <source>
        <dbReference type="Proteomes" id="UP000580250"/>
    </source>
</evidence>
<dbReference type="GO" id="GO:0019894">
    <property type="term" value="F:kinesin binding"/>
    <property type="evidence" value="ECO:0007669"/>
    <property type="project" value="TreeGrafter"/>
</dbReference>
<dbReference type="GO" id="GO:0005737">
    <property type="term" value="C:cytoplasm"/>
    <property type="evidence" value="ECO:0007669"/>
    <property type="project" value="UniProtKB-SubCell"/>
</dbReference>
<keyword evidence="4" id="KW-0802">TPR repeat</keyword>
<dbReference type="InterPro" id="IPR011990">
    <property type="entry name" value="TPR-like_helical_dom_sf"/>
</dbReference>
<name>A0A6V7XHQ3_MELEN</name>
<dbReference type="OrthoDB" id="413723at2759"/>
<accession>A0A6V7XHQ3</accession>
<evidence type="ECO:0000313" key="5">
    <source>
        <dbReference type="EMBL" id="CAD2198751.1"/>
    </source>
</evidence>
<dbReference type="PANTHER" id="PTHR45783">
    <property type="entry name" value="KINESIN LIGHT CHAIN"/>
    <property type="match status" value="1"/>
</dbReference>
<dbReference type="AlphaFoldDB" id="A0A6V7XHQ3"/>
<dbReference type="GO" id="GO:0005871">
    <property type="term" value="C:kinesin complex"/>
    <property type="evidence" value="ECO:0007669"/>
    <property type="project" value="InterPro"/>
</dbReference>
<evidence type="ECO:0000256" key="4">
    <source>
        <dbReference type="ARBA" id="ARBA00022803"/>
    </source>
</evidence>
<sequence>MMKVDNPTVTTTLKNLGALYRRQGKYQAAETLEDAALRAKKQVLCVCVLQHQTLAMCG</sequence>
<proteinExistence type="predicted"/>
<evidence type="ECO:0000256" key="3">
    <source>
        <dbReference type="ARBA" id="ARBA00022737"/>
    </source>
</evidence>
<dbReference type="Gene3D" id="1.25.40.10">
    <property type="entry name" value="Tetratricopeptide repeat domain"/>
    <property type="match status" value="1"/>
</dbReference>
<dbReference type="InterPro" id="IPR002151">
    <property type="entry name" value="Kinesin_light"/>
</dbReference>
<protein>
    <submittedName>
        <fullName evidence="5">Uncharacterized protein</fullName>
    </submittedName>
</protein>
<dbReference type="PANTHER" id="PTHR45783:SF3">
    <property type="entry name" value="KINESIN LIGHT CHAIN"/>
    <property type="match status" value="1"/>
</dbReference>
<keyword evidence="2" id="KW-0963">Cytoplasm</keyword>
<evidence type="ECO:0000256" key="2">
    <source>
        <dbReference type="ARBA" id="ARBA00022490"/>
    </source>
</evidence>
<gene>
    <name evidence="5" type="ORF">MENT_LOCUS52091</name>
</gene>
<comment type="subcellular location">
    <subcellularLocation>
        <location evidence="1">Cytoplasm</location>
    </subcellularLocation>
</comment>
<dbReference type="Proteomes" id="UP000580250">
    <property type="component" value="Unassembled WGS sequence"/>
</dbReference>
<dbReference type="EMBL" id="CAJEWN010001601">
    <property type="protein sequence ID" value="CAD2198751.1"/>
    <property type="molecule type" value="Genomic_DNA"/>
</dbReference>
<dbReference type="SUPFAM" id="SSF48452">
    <property type="entry name" value="TPR-like"/>
    <property type="match status" value="1"/>
</dbReference>
<dbReference type="Pfam" id="PF13374">
    <property type="entry name" value="TPR_10"/>
    <property type="match status" value="1"/>
</dbReference>